<keyword evidence="8" id="KW-0010">Activator</keyword>
<keyword evidence="5 8" id="KW-0804">Transcription</keyword>
<comment type="function">
    <text evidence="8">Component of the Mediator complex, a coactivator involved in the regulated transcription of nearly all RNA polymerase II-dependent genes. Mediator functions as a bridge to convey information from gene-specific regulatory proteins to the basal RNA polymerase II transcription machinery. Mediator is recruited to promoters by direct interactions with regulatory proteins and serves as a scaffold for the assembly of a functional preinitiation complex with RNA polymerase II and the general transcription factors.</text>
</comment>
<name>A0A7S9KU39_EPIFF</name>
<protein>
    <recommendedName>
        <fullName evidence="3 8">Mediator of RNA polymerase II transcription subunit 17</fullName>
    </recommendedName>
    <alternativeName>
        <fullName evidence="7 8">Mediator complex subunit 17</fullName>
    </alternativeName>
</protein>
<dbReference type="InterPro" id="IPR019313">
    <property type="entry name" value="Mediator_Med17"/>
</dbReference>
<dbReference type="GO" id="GO:0070847">
    <property type="term" value="C:core mediator complex"/>
    <property type="evidence" value="ECO:0007669"/>
    <property type="project" value="TreeGrafter"/>
</dbReference>
<keyword evidence="6 8" id="KW-0539">Nucleus</keyword>
<feature type="compositionally biased region" description="Acidic residues" evidence="9">
    <location>
        <begin position="61"/>
        <end position="77"/>
    </location>
</feature>
<evidence type="ECO:0000313" key="11">
    <source>
        <dbReference type="Proteomes" id="UP000594364"/>
    </source>
</evidence>
<evidence type="ECO:0000256" key="4">
    <source>
        <dbReference type="ARBA" id="ARBA00023015"/>
    </source>
</evidence>
<dbReference type="PANTHER" id="PTHR13114">
    <property type="entry name" value="MEDIATOR OF RNA POLYMERASE II TRANSCRIPTION SUBUNIT 17"/>
    <property type="match status" value="1"/>
</dbReference>
<dbReference type="PANTHER" id="PTHR13114:SF7">
    <property type="entry name" value="MEDIATOR OF RNA POLYMERASE II TRANSCRIPTION SUBUNIT 17"/>
    <property type="match status" value="1"/>
</dbReference>
<evidence type="ECO:0000256" key="5">
    <source>
        <dbReference type="ARBA" id="ARBA00023163"/>
    </source>
</evidence>
<evidence type="ECO:0000313" key="10">
    <source>
        <dbReference type="EMBL" id="QPH04148.1"/>
    </source>
</evidence>
<evidence type="ECO:0000256" key="1">
    <source>
        <dbReference type="ARBA" id="ARBA00004123"/>
    </source>
</evidence>
<evidence type="ECO:0000256" key="3">
    <source>
        <dbReference type="ARBA" id="ARBA00019610"/>
    </source>
</evidence>
<dbReference type="OrthoDB" id="5319830at2759"/>
<dbReference type="EMBL" id="CP031388">
    <property type="protein sequence ID" value="QPH04148.1"/>
    <property type="molecule type" value="Genomic_DNA"/>
</dbReference>
<reference evidence="10 11" key="1">
    <citation type="journal article" date="2018" name="PLoS Genet.">
        <title>Repeat elements organise 3D genome structure and mediate transcription in the filamentous fungus Epichloe festucae.</title>
        <authorList>
            <person name="Winter D.J."/>
            <person name="Ganley A.R.D."/>
            <person name="Young C.A."/>
            <person name="Liachko I."/>
            <person name="Schardl C.L."/>
            <person name="Dupont P.Y."/>
            <person name="Berry D."/>
            <person name="Ram A."/>
            <person name="Scott B."/>
            <person name="Cox M.P."/>
        </authorList>
    </citation>
    <scope>NUCLEOTIDE SEQUENCE [LARGE SCALE GENOMIC DNA]</scope>
    <source>
        <strain evidence="10 11">Fl1</strain>
    </source>
</reference>
<proteinExistence type="inferred from homology"/>
<dbReference type="GO" id="GO:0006357">
    <property type="term" value="P:regulation of transcription by RNA polymerase II"/>
    <property type="evidence" value="ECO:0007669"/>
    <property type="project" value="InterPro"/>
</dbReference>
<dbReference type="Pfam" id="PF10156">
    <property type="entry name" value="Med17"/>
    <property type="match status" value="1"/>
</dbReference>
<keyword evidence="11" id="KW-1185">Reference proteome</keyword>
<evidence type="ECO:0000256" key="2">
    <source>
        <dbReference type="ARBA" id="ARBA00005635"/>
    </source>
</evidence>
<evidence type="ECO:0000256" key="6">
    <source>
        <dbReference type="ARBA" id="ARBA00023242"/>
    </source>
</evidence>
<evidence type="ECO:0000256" key="9">
    <source>
        <dbReference type="SAM" id="MobiDB-lite"/>
    </source>
</evidence>
<keyword evidence="4 8" id="KW-0805">Transcription regulation</keyword>
<dbReference type="AlphaFoldDB" id="A0A7S9KU39"/>
<organism evidence="10 11">
    <name type="scientific">Epichloe festucae (strain Fl1)</name>
    <dbReference type="NCBI Taxonomy" id="877507"/>
    <lineage>
        <taxon>Eukaryota</taxon>
        <taxon>Fungi</taxon>
        <taxon>Dikarya</taxon>
        <taxon>Ascomycota</taxon>
        <taxon>Pezizomycotina</taxon>
        <taxon>Sordariomycetes</taxon>
        <taxon>Hypocreomycetidae</taxon>
        <taxon>Hypocreales</taxon>
        <taxon>Clavicipitaceae</taxon>
        <taxon>Epichloe</taxon>
    </lineage>
</organism>
<accession>A0A7S9KU39</accession>
<evidence type="ECO:0000256" key="7">
    <source>
        <dbReference type="ARBA" id="ARBA00032014"/>
    </source>
</evidence>
<evidence type="ECO:0000256" key="8">
    <source>
        <dbReference type="RuleBase" id="RU364140"/>
    </source>
</evidence>
<dbReference type="Gene3D" id="6.10.250.2620">
    <property type="match status" value="1"/>
</dbReference>
<dbReference type="GO" id="GO:0016592">
    <property type="term" value="C:mediator complex"/>
    <property type="evidence" value="ECO:0007669"/>
    <property type="project" value="InterPro"/>
</dbReference>
<feature type="region of interest" description="Disordered" evidence="9">
    <location>
        <begin position="55"/>
        <end position="78"/>
    </location>
</feature>
<dbReference type="GO" id="GO:0003712">
    <property type="term" value="F:transcription coregulator activity"/>
    <property type="evidence" value="ECO:0007669"/>
    <property type="project" value="InterPro"/>
</dbReference>
<comment type="similarity">
    <text evidence="2 8">Belongs to the Mediator complex subunit 17 family.</text>
</comment>
<dbReference type="Proteomes" id="UP000594364">
    <property type="component" value="Chromosome 4"/>
</dbReference>
<comment type="subunit">
    <text evidence="8">Component of the Mediator complex.</text>
</comment>
<gene>
    <name evidence="8" type="primary">MED17</name>
    <name evidence="10" type="ORF">C2857_000919</name>
</gene>
<sequence length="643" mass="70575">MASLEGPPLSLRPFPVADKAPKNLADFIARVNTQPGGFRDVTEAKLRDEIKSRSILGAGDSDTEDVDMSDAVNDDDQAKDPSLARMEVLRNIECVLIRTNNPPQTNTPLRRIASNTAMLTLDSLSLLLSKQSPTQASLTLSQQLRDMVGIGTLGADKLDEPTINPSKAKDEEEVALGWTLMQINQARDAAEEAGKLLQREVEAESRYWEDVVAVKTSGWAICRVPNARHTLGVKFGFSEAAAEFKNNGLAPMKRGNDGSVELDLGRLGGVSEGLVVTYEKDGRIVGRSIPRRRSNDVSSLESRVLEARNTIFSQELWYEVTREARTLAAYDVKPEGSKLTCRVDESSKITLELIPLESCPAIDDSLPDNTVAETISLSLHILLSYAHRYNELMRIRPVPPHISRTRGQQVYALLRPVIARMASARSVRSCTEFVGNMTKALQKAGLPSSFVLKTAPYSVADPTTQGPNQPAGSQSLIRNALQPIEYAINFAILPGTSFTIRGRTFLFPVTATFHHIGLPPSSVLQGLCAPYADGYTDTKGLFDYIRTATSRVLTLHFLNKLTGLDAPKEWIRTVQNDSIRHVTDDEHAIQFSVLDAPVAVVVSSVALGCDNHAIKSWSWTTQEDSELQTMEAIVAQEAAQWRD</sequence>
<comment type="subcellular location">
    <subcellularLocation>
        <location evidence="1 8">Nucleus</location>
    </subcellularLocation>
</comment>